<dbReference type="STRING" id="742766.HMPREF9455_04052"/>
<dbReference type="PANTHER" id="PTHR30349:SF64">
    <property type="entry name" value="PROPHAGE INTEGRASE INTD-RELATED"/>
    <property type="match status" value="1"/>
</dbReference>
<evidence type="ECO:0000313" key="5">
    <source>
        <dbReference type="EMBL" id="EGJ99556.1"/>
    </source>
</evidence>
<dbReference type="OrthoDB" id="1493636at2"/>
<dbReference type="Gene3D" id="1.10.150.130">
    <property type="match status" value="1"/>
</dbReference>
<dbReference type="InterPro" id="IPR011010">
    <property type="entry name" value="DNA_brk_join_enz"/>
</dbReference>
<evidence type="ECO:0000259" key="4">
    <source>
        <dbReference type="PROSITE" id="PS51898"/>
    </source>
</evidence>
<evidence type="ECO:0000256" key="3">
    <source>
        <dbReference type="ARBA" id="ARBA00023172"/>
    </source>
</evidence>
<dbReference type="GO" id="GO:0015074">
    <property type="term" value="P:DNA integration"/>
    <property type="evidence" value="ECO:0007669"/>
    <property type="project" value="InterPro"/>
</dbReference>
<dbReference type="Gene3D" id="1.10.443.10">
    <property type="entry name" value="Intergrase catalytic core"/>
    <property type="match status" value="1"/>
</dbReference>
<dbReference type="Pfam" id="PF00589">
    <property type="entry name" value="Phage_integrase"/>
    <property type="match status" value="1"/>
</dbReference>
<dbReference type="RefSeq" id="WP_006801588.1">
    <property type="nucleotide sequence ID" value="NZ_GL891995.1"/>
</dbReference>
<feature type="domain" description="Tyr recombinase" evidence="4">
    <location>
        <begin position="222"/>
        <end position="400"/>
    </location>
</feature>
<dbReference type="eggNOG" id="COG0582">
    <property type="taxonomic scope" value="Bacteria"/>
</dbReference>
<dbReference type="Proteomes" id="UP000004913">
    <property type="component" value="Unassembled WGS sequence"/>
</dbReference>
<evidence type="ECO:0000313" key="6">
    <source>
        <dbReference type="Proteomes" id="UP000004913"/>
    </source>
</evidence>
<gene>
    <name evidence="5" type="ORF">HMPREF9455_04052</name>
</gene>
<dbReference type="EMBL" id="ADLV01000057">
    <property type="protein sequence ID" value="EGJ99556.1"/>
    <property type="molecule type" value="Genomic_DNA"/>
</dbReference>
<proteinExistence type="inferred from homology"/>
<dbReference type="AlphaFoldDB" id="F5J3Y5"/>
<dbReference type="InterPro" id="IPR035386">
    <property type="entry name" value="Arm-DNA-bind_5"/>
</dbReference>
<protein>
    <recommendedName>
        <fullName evidence="4">Tyr recombinase domain-containing protein</fullName>
    </recommendedName>
</protein>
<dbReference type="HOGENOM" id="CLU_033139_2_0_10"/>
<dbReference type="Pfam" id="PF13102">
    <property type="entry name" value="Phage_int_SAM_5"/>
    <property type="match status" value="1"/>
</dbReference>
<organism evidence="5 6">
    <name type="scientific">Dysgonomonas gadei ATCC BAA-286</name>
    <dbReference type="NCBI Taxonomy" id="742766"/>
    <lineage>
        <taxon>Bacteria</taxon>
        <taxon>Pseudomonadati</taxon>
        <taxon>Bacteroidota</taxon>
        <taxon>Bacteroidia</taxon>
        <taxon>Bacteroidales</taxon>
        <taxon>Dysgonomonadaceae</taxon>
        <taxon>Dysgonomonas</taxon>
    </lineage>
</organism>
<comment type="similarity">
    <text evidence="1">Belongs to the 'phage' integrase family.</text>
</comment>
<keyword evidence="3" id="KW-0233">DNA recombination</keyword>
<comment type="caution">
    <text evidence="5">The sequence shown here is derived from an EMBL/GenBank/DDBJ whole genome shotgun (WGS) entry which is preliminary data.</text>
</comment>
<dbReference type="InterPro" id="IPR010998">
    <property type="entry name" value="Integrase_recombinase_N"/>
</dbReference>
<dbReference type="PROSITE" id="PS51898">
    <property type="entry name" value="TYR_RECOMBINASE"/>
    <property type="match status" value="1"/>
</dbReference>
<name>F5J3Y5_9BACT</name>
<dbReference type="InterPro" id="IPR050090">
    <property type="entry name" value="Tyrosine_recombinase_XerCD"/>
</dbReference>
<evidence type="ECO:0000256" key="2">
    <source>
        <dbReference type="ARBA" id="ARBA00023125"/>
    </source>
</evidence>
<dbReference type="InterPro" id="IPR002104">
    <property type="entry name" value="Integrase_catalytic"/>
</dbReference>
<keyword evidence="6" id="KW-1185">Reference proteome</keyword>
<dbReference type="InterPro" id="IPR013762">
    <property type="entry name" value="Integrase-like_cat_sf"/>
</dbReference>
<sequence length="406" mass="46702">MGSKKSTFNVNFLLRKHKMLKNGEAPICMRISVNCQAVDISIKRSVAVEYWNQTRECCTSTGKVGKELNRYIDTMRAKILQIHRELEIDGIRITADAIRDKLYGRDESQKTLIEVYAEHNKRCRALIGKDFSVSTVEKFDTSLNMLKAFLKHSMKKEDILLKEINRVFIQDFEFFLKADRNMQHNSALKHLKNLKKIVRIALANEWIKKDPFVGIQFKHDKIDVDFLSQDELERIKNKVFTIRRLEVVRDIFLFCTYTGLAFIDVKQLDSSHLIADGNGALWIRKPRQKTDNMCNIPVIQPAKAILEKYKEHPECIKKNVLLPVLSNQKTNAYLKEIADLCGITKKMSSHVARHTAATTVFLANNVSIENVAKILGHSSTKMTQHYAKVLDSSILRDMQSVEAKFS</sequence>
<accession>F5J3Y5</accession>
<dbReference type="InterPro" id="IPR025269">
    <property type="entry name" value="SAM-like_dom"/>
</dbReference>
<keyword evidence="2" id="KW-0238">DNA-binding</keyword>
<dbReference type="GO" id="GO:0003677">
    <property type="term" value="F:DNA binding"/>
    <property type="evidence" value="ECO:0007669"/>
    <property type="project" value="UniProtKB-KW"/>
</dbReference>
<dbReference type="SUPFAM" id="SSF56349">
    <property type="entry name" value="DNA breaking-rejoining enzymes"/>
    <property type="match status" value="1"/>
</dbReference>
<reference evidence="5 6" key="1">
    <citation type="submission" date="2011-04" db="EMBL/GenBank/DDBJ databases">
        <title>The Genome Sequence of Dysgonomonas gadei ATCC BAA-286.</title>
        <authorList>
            <consortium name="The Broad Institute Genome Sequencing Platform"/>
            <person name="Earl A."/>
            <person name="Ward D."/>
            <person name="Feldgarden M."/>
            <person name="Gevers D."/>
            <person name="Pudlo N."/>
            <person name="Martens E."/>
            <person name="Allen-Vercoe E."/>
            <person name="Young S.K."/>
            <person name="Zeng Q."/>
            <person name="Gargeya S."/>
            <person name="Fitzgerald M."/>
            <person name="Haas B."/>
            <person name="Abouelleil A."/>
            <person name="Alvarado L."/>
            <person name="Arachchi H.M."/>
            <person name="Berlin A."/>
            <person name="Brown A."/>
            <person name="Chapman S.B."/>
            <person name="Chen Z."/>
            <person name="Dunbar C."/>
            <person name="Freedman E."/>
            <person name="Gearin G."/>
            <person name="Gellesch M."/>
            <person name="Goldberg J."/>
            <person name="Griggs A."/>
            <person name="Gujja S."/>
            <person name="Heiman D."/>
            <person name="Howarth C."/>
            <person name="Larson L."/>
            <person name="Lui A."/>
            <person name="MacDonald P.J.P."/>
            <person name="Mehta T."/>
            <person name="Montmayeur A."/>
            <person name="Murphy C."/>
            <person name="Neiman D."/>
            <person name="Pearson M."/>
            <person name="Priest M."/>
            <person name="Roberts A."/>
            <person name="Saif S."/>
            <person name="Shea T."/>
            <person name="Shenoy N."/>
            <person name="Sisk P."/>
            <person name="Stolte C."/>
            <person name="Sykes S."/>
            <person name="Yandava C."/>
            <person name="Wortman J."/>
            <person name="Nusbaum C."/>
            <person name="Birren B."/>
        </authorList>
    </citation>
    <scope>NUCLEOTIDE SEQUENCE [LARGE SCALE GENOMIC DNA]</scope>
    <source>
        <strain evidence="5 6">ATCC BAA-286</strain>
    </source>
</reference>
<dbReference type="PANTHER" id="PTHR30349">
    <property type="entry name" value="PHAGE INTEGRASE-RELATED"/>
    <property type="match status" value="1"/>
</dbReference>
<dbReference type="CDD" id="cd01185">
    <property type="entry name" value="INTN1_C_like"/>
    <property type="match status" value="1"/>
</dbReference>
<dbReference type="GO" id="GO:0006310">
    <property type="term" value="P:DNA recombination"/>
    <property type="evidence" value="ECO:0007669"/>
    <property type="project" value="UniProtKB-KW"/>
</dbReference>
<evidence type="ECO:0000256" key="1">
    <source>
        <dbReference type="ARBA" id="ARBA00008857"/>
    </source>
</evidence>
<dbReference type="Pfam" id="PF17293">
    <property type="entry name" value="Arm-DNA-bind_5"/>
    <property type="match status" value="1"/>
</dbReference>